<dbReference type="SUPFAM" id="SSF49503">
    <property type="entry name" value="Cupredoxins"/>
    <property type="match status" value="3"/>
</dbReference>
<keyword evidence="11" id="KW-0325">Glycoprotein</keyword>
<evidence type="ECO:0000256" key="6">
    <source>
        <dbReference type="ARBA" id="ARBA00022525"/>
    </source>
</evidence>
<keyword evidence="8 13" id="KW-0677">Repeat</keyword>
<comment type="similarity">
    <text evidence="3 13">Belongs to the multicopper oxidase family.</text>
</comment>
<dbReference type="PANTHER" id="PTHR11709:SF520">
    <property type="entry name" value="LACCASE"/>
    <property type="match status" value="1"/>
</dbReference>
<name>A0AA36ECP5_LACSI</name>
<keyword evidence="18" id="KW-1185">Reference proteome</keyword>
<reference evidence="17" key="1">
    <citation type="submission" date="2023-04" db="EMBL/GenBank/DDBJ databases">
        <authorList>
            <person name="Vijverberg K."/>
            <person name="Xiong W."/>
            <person name="Schranz E."/>
        </authorList>
    </citation>
    <scope>NUCLEOTIDE SEQUENCE</scope>
</reference>
<organism evidence="17 18">
    <name type="scientific">Lactuca saligna</name>
    <name type="common">Willowleaf lettuce</name>
    <dbReference type="NCBI Taxonomy" id="75948"/>
    <lineage>
        <taxon>Eukaryota</taxon>
        <taxon>Viridiplantae</taxon>
        <taxon>Streptophyta</taxon>
        <taxon>Embryophyta</taxon>
        <taxon>Tracheophyta</taxon>
        <taxon>Spermatophyta</taxon>
        <taxon>Magnoliopsida</taxon>
        <taxon>eudicotyledons</taxon>
        <taxon>Gunneridae</taxon>
        <taxon>Pentapetalae</taxon>
        <taxon>asterids</taxon>
        <taxon>campanulids</taxon>
        <taxon>Asterales</taxon>
        <taxon>Asteraceae</taxon>
        <taxon>Cichorioideae</taxon>
        <taxon>Cichorieae</taxon>
        <taxon>Lactucinae</taxon>
        <taxon>Lactuca</taxon>
    </lineage>
</organism>
<evidence type="ECO:0000256" key="4">
    <source>
        <dbReference type="ARBA" id="ARBA00012297"/>
    </source>
</evidence>
<dbReference type="CDD" id="cd13849">
    <property type="entry name" value="CuRO_1_LCC_plant"/>
    <property type="match status" value="1"/>
</dbReference>
<feature type="domain" description="Plastocyanin-like" evidence="15">
    <location>
        <begin position="440"/>
        <end position="551"/>
    </location>
</feature>
<evidence type="ECO:0000256" key="1">
    <source>
        <dbReference type="ARBA" id="ARBA00000349"/>
    </source>
</evidence>
<gene>
    <name evidence="17" type="ORF">LSALG_LOCUS30727</name>
</gene>
<dbReference type="Pfam" id="PF07731">
    <property type="entry name" value="Cu-oxidase_2"/>
    <property type="match status" value="1"/>
</dbReference>
<dbReference type="EC" id="1.10.3.2" evidence="4 13"/>
<keyword evidence="12 13" id="KW-0439">Lignin degradation</keyword>
<feature type="domain" description="Plastocyanin-like" evidence="16">
    <location>
        <begin position="39"/>
        <end position="152"/>
    </location>
</feature>
<dbReference type="InterPro" id="IPR017761">
    <property type="entry name" value="Laccase"/>
</dbReference>
<evidence type="ECO:0000256" key="2">
    <source>
        <dbReference type="ARBA" id="ARBA00004271"/>
    </source>
</evidence>
<dbReference type="InterPro" id="IPR034288">
    <property type="entry name" value="CuRO_1_LCC"/>
</dbReference>
<protein>
    <recommendedName>
        <fullName evidence="4 13">Laccase</fullName>
        <ecNumber evidence="4 13">1.10.3.2</ecNumber>
    </recommendedName>
    <alternativeName>
        <fullName evidence="13">Benzenediol:oxygen oxidoreductase</fullName>
    </alternativeName>
    <alternativeName>
        <fullName evidence="13">Diphenol oxidase</fullName>
    </alternativeName>
    <alternativeName>
        <fullName evidence="13">Urishiol oxidase</fullName>
    </alternativeName>
</protein>
<dbReference type="Pfam" id="PF07732">
    <property type="entry name" value="Cu-oxidase_3"/>
    <property type="match status" value="1"/>
</dbReference>
<comment type="subcellular location">
    <subcellularLocation>
        <location evidence="2 13">Secreted</location>
        <location evidence="2 13">Extracellular space</location>
        <location evidence="2 13">Apoplast</location>
    </subcellularLocation>
</comment>
<evidence type="ECO:0000313" key="18">
    <source>
        <dbReference type="Proteomes" id="UP001177003"/>
    </source>
</evidence>
<dbReference type="InterPro" id="IPR034285">
    <property type="entry name" value="CuRO_2_LCC"/>
</dbReference>
<dbReference type="InterPro" id="IPR001117">
    <property type="entry name" value="Cu-oxidase_2nd"/>
</dbReference>
<dbReference type="Pfam" id="PF00394">
    <property type="entry name" value="Cu-oxidase"/>
    <property type="match status" value="1"/>
</dbReference>
<comment type="cofactor">
    <cofactor evidence="13">
        <name>Cu cation</name>
        <dbReference type="ChEBI" id="CHEBI:23378"/>
    </cofactor>
    <text evidence="13">Binds 4 Cu cations per monomer.</text>
</comment>
<comment type="catalytic activity">
    <reaction evidence="1 13">
        <text>4 hydroquinone + O2 = 4 benzosemiquinone + 2 H2O</text>
        <dbReference type="Rhea" id="RHEA:11276"/>
        <dbReference type="ChEBI" id="CHEBI:15377"/>
        <dbReference type="ChEBI" id="CHEBI:15379"/>
        <dbReference type="ChEBI" id="CHEBI:17594"/>
        <dbReference type="ChEBI" id="CHEBI:17977"/>
        <dbReference type="EC" id="1.10.3.2"/>
    </reaction>
</comment>
<dbReference type="InterPro" id="IPR011707">
    <property type="entry name" value="Cu-oxidase-like_N"/>
</dbReference>
<dbReference type="InterPro" id="IPR045087">
    <property type="entry name" value="Cu-oxidase_fam"/>
</dbReference>
<evidence type="ECO:0000259" key="16">
    <source>
        <dbReference type="Pfam" id="PF07732"/>
    </source>
</evidence>
<evidence type="ECO:0000313" key="17">
    <source>
        <dbReference type="EMBL" id="CAI9291596.1"/>
    </source>
</evidence>
<evidence type="ECO:0000256" key="10">
    <source>
        <dbReference type="ARBA" id="ARBA00023008"/>
    </source>
</evidence>
<dbReference type="GO" id="GO:0048046">
    <property type="term" value="C:apoplast"/>
    <property type="evidence" value="ECO:0007669"/>
    <property type="project" value="UniProtKB-SubCell"/>
</dbReference>
<dbReference type="PANTHER" id="PTHR11709">
    <property type="entry name" value="MULTI-COPPER OXIDASE"/>
    <property type="match status" value="1"/>
</dbReference>
<dbReference type="GO" id="GO:0046274">
    <property type="term" value="P:lignin catabolic process"/>
    <property type="evidence" value="ECO:0007669"/>
    <property type="project" value="UniProtKB-KW"/>
</dbReference>
<evidence type="ECO:0000256" key="8">
    <source>
        <dbReference type="ARBA" id="ARBA00022737"/>
    </source>
</evidence>
<evidence type="ECO:0000259" key="14">
    <source>
        <dbReference type="Pfam" id="PF00394"/>
    </source>
</evidence>
<dbReference type="InterPro" id="IPR008972">
    <property type="entry name" value="Cupredoxin"/>
</dbReference>
<dbReference type="CDD" id="cd13875">
    <property type="entry name" value="CuRO_2_LCC_plant"/>
    <property type="match status" value="1"/>
</dbReference>
<evidence type="ECO:0000256" key="7">
    <source>
        <dbReference type="ARBA" id="ARBA00022723"/>
    </source>
</evidence>
<dbReference type="Gene3D" id="2.60.40.420">
    <property type="entry name" value="Cupredoxins - blue copper proteins"/>
    <property type="match status" value="3"/>
</dbReference>
<keyword evidence="6 13" id="KW-0964">Secreted</keyword>
<evidence type="ECO:0000256" key="5">
    <source>
        <dbReference type="ARBA" id="ARBA00022523"/>
    </source>
</evidence>
<comment type="function">
    <text evidence="13">Lignin degradation and detoxification of lignin-derived products.</text>
</comment>
<keyword evidence="7 13" id="KW-0479">Metal-binding</keyword>
<dbReference type="FunFam" id="2.60.40.420:FF:000049">
    <property type="entry name" value="Laccase"/>
    <property type="match status" value="1"/>
</dbReference>
<evidence type="ECO:0000256" key="3">
    <source>
        <dbReference type="ARBA" id="ARBA00010609"/>
    </source>
</evidence>
<dbReference type="InterPro" id="IPR011706">
    <property type="entry name" value="Cu-oxidase_C"/>
</dbReference>
<keyword evidence="5 13" id="KW-0052">Apoplast</keyword>
<dbReference type="InterPro" id="IPR034289">
    <property type="entry name" value="CuRO_3_LCC"/>
</dbReference>
<evidence type="ECO:0000256" key="12">
    <source>
        <dbReference type="ARBA" id="ARBA00023185"/>
    </source>
</evidence>
<dbReference type="PROSITE" id="PS00079">
    <property type="entry name" value="MULTICOPPER_OXIDASE1"/>
    <property type="match status" value="1"/>
</dbReference>
<dbReference type="GO" id="GO:0005507">
    <property type="term" value="F:copper ion binding"/>
    <property type="evidence" value="ECO:0007669"/>
    <property type="project" value="InterPro"/>
</dbReference>
<evidence type="ECO:0000256" key="11">
    <source>
        <dbReference type="ARBA" id="ARBA00023180"/>
    </source>
</evidence>
<dbReference type="EMBL" id="OX465082">
    <property type="protein sequence ID" value="CAI9291596.1"/>
    <property type="molecule type" value="Genomic_DNA"/>
</dbReference>
<dbReference type="NCBIfam" id="TIGR03389">
    <property type="entry name" value="laccase"/>
    <property type="match status" value="1"/>
</dbReference>
<dbReference type="CDD" id="cd13897">
    <property type="entry name" value="CuRO_3_LCC_plant"/>
    <property type="match status" value="1"/>
</dbReference>
<feature type="domain" description="Plastocyanin-like" evidence="14">
    <location>
        <begin position="165"/>
        <end position="314"/>
    </location>
</feature>
<proteinExistence type="inferred from homology"/>
<dbReference type="GO" id="GO:0052716">
    <property type="term" value="F:hydroquinone:oxygen oxidoreductase activity"/>
    <property type="evidence" value="ECO:0007669"/>
    <property type="project" value="UniProtKB-EC"/>
</dbReference>
<dbReference type="PROSITE" id="PS00080">
    <property type="entry name" value="MULTICOPPER_OXIDASE2"/>
    <property type="match status" value="1"/>
</dbReference>
<dbReference type="AlphaFoldDB" id="A0AA36ECP5"/>
<dbReference type="InterPro" id="IPR002355">
    <property type="entry name" value="Cu_oxidase_Cu_BS"/>
</dbReference>
<evidence type="ECO:0000256" key="13">
    <source>
        <dbReference type="RuleBase" id="RU361119"/>
    </source>
</evidence>
<evidence type="ECO:0000259" key="15">
    <source>
        <dbReference type="Pfam" id="PF07731"/>
    </source>
</evidence>
<accession>A0AA36ECP5</accession>
<keyword evidence="9 13" id="KW-0560">Oxidoreductase</keyword>
<sequence>MIFSPFKMAVSKKIVVLVLLLFANFIHTEAWRRHHKFFVKEASYTRLCATKNILTVNGQFPGPTLYVHEGDTIYVKVHNNGRYNITIHWHGVKQPRNPWSDGPVYITQCPIQPGDSFNYKIIFSEEIGTLWWHAHSDWLRATVHGAIIVYPKHGRSYRFPKPDQEVPIIFGEWWKEDVREVLLEFVASGGGPRNSDAYTINGQPGDLYPCSSQDTYMLNVQYGKRYLLRMINAAMNEILFFAIANHSLTVVGADGSYTKPLTKDYVIIAPGQTLDCLLEANQKARGSYYMATRAYSTALPFDNTTTTAILNYDGYSLPTTTSPLLPSLPFYNDTTAAFDFLGNLRYPDPLLFPLNKYDTRIISTISVNTLPCVNASCAGPNGNRLAASMNNISFVSPFIDILEAYYYHINGVFGTRFPRVPPLFFNFTGINLPTILLTPERATEVRVIRYNSTIEVVFQGTNLVAGLDHPMHLHGFNFYVVGWGFGNFDKKKDPKNYNLVDPPYRNTVIVPINGWAAIRFKAHNPGVWFLHCHLERHLTWGMETVFIVKDGKKAQERILPPPRHMPRC</sequence>
<keyword evidence="10 13" id="KW-0186">Copper</keyword>
<evidence type="ECO:0000256" key="9">
    <source>
        <dbReference type="ARBA" id="ARBA00023002"/>
    </source>
</evidence>
<dbReference type="Proteomes" id="UP001177003">
    <property type="component" value="Chromosome 6"/>
</dbReference>
<dbReference type="InterPro" id="IPR033138">
    <property type="entry name" value="Cu_oxidase_CS"/>
</dbReference>